<organism evidence="1 2">
    <name type="scientific">candidate division TA06 bacterium</name>
    <dbReference type="NCBI Taxonomy" id="2250710"/>
    <lineage>
        <taxon>Bacteria</taxon>
        <taxon>Bacteria division TA06</taxon>
    </lineage>
</organism>
<comment type="caution">
    <text evidence="1">The sequence shown here is derived from an EMBL/GenBank/DDBJ whole genome shotgun (WGS) entry which is preliminary data.</text>
</comment>
<dbReference type="EMBL" id="JACQXR010000139">
    <property type="protein sequence ID" value="MBI4727606.1"/>
    <property type="molecule type" value="Genomic_DNA"/>
</dbReference>
<protein>
    <submittedName>
        <fullName evidence="1">Uncharacterized protein</fullName>
    </submittedName>
</protein>
<dbReference type="Proteomes" id="UP000736328">
    <property type="component" value="Unassembled WGS sequence"/>
</dbReference>
<dbReference type="PROSITE" id="PS51257">
    <property type="entry name" value="PROKAR_LIPOPROTEIN"/>
    <property type="match status" value="1"/>
</dbReference>
<evidence type="ECO:0000313" key="2">
    <source>
        <dbReference type="Proteomes" id="UP000736328"/>
    </source>
</evidence>
<proteinExistence type="predicted"/>
<gene>
    <name evidence="1" type="ORF">HY768_10395</name>
</gene>
<evidence type="ECO:0000313" key="1">
    <source>
        <dbReference type="EMBL" id="MBI4727606.1"/>
    </source>
</evidence>
<sequence length="77" mass="8737">MFKKLQTLKMLKKINNRFSKFLILTTALAVIVSCSKTTEPKVSYFVVKVDSIAVPDSISHSDALKIKLYSAYRQILL</sequence>
<reference evidence="1" key="1">
    <citation type="submission" date="2020-07" db="EMBL/GenBank/DDBJ databases">
        <title>Huge and variable diversity of episymbiotic CPR bacteria and DPANN archaea in groundwater ecosystems.</title>
        <authorList>
            <person name="He C.Y."/>
            <person name="Keren R."/>
            <person name="Whittaker M."/>
            <person name="Farag I.F."/>
            <person name="Doudna J."/>
            <person name="Cate J.H.D."/>
            <person name="Banfield J.F."/>
        </authorList>
    </citation>
    <scope>NUCLEOTIDE SEQUENCE</scope>
    <source>
        <strain evidence="1">NC_groundwater_1520_Pr4_B-0.1um_53_5</strain>
    </source>
</reference>
<name>A0A933IB89_UNCT6</name>
<accession>A0A933IB89</accession>
<dbReference type="AlphaFoldDB" id="A0A933IB89"/>